<proteinExistence type="predicted"/>
<sequence>MGFENDIFISYAHIDNQPLSEGQEGWISDFHRALEIRLAQLRGEKPKIWRDEKLQGNDYFGDTIVERFPKVVLLLSVLSPRYVKSEWCIKELQKFCEAAAMTGGVRLAEKSRIFKVIKTPIARNEHPPEVQELLGYEFYQLDQSGRPIEYSKIFGVEAERNYWTKINDLAYDIKQMLDSFSSHDDNGAAKQNPVASTGTTIYLAETTFDLVEERNKVKRELQQRGYVVLPEQSLSPYYPDFEQVVCENLERCKLSIHLIGAKYGIVPEGADKSVVVLQNELAVKHSQKSPEFLRLVWMPVGLQPQEPRQEELIQSLQSEPNLLQTSLEELKTIIKDKLNSKPQPPKEVIAEDGPLRVYLICDQRDLEAIAPLDDYLYNQGFEVILPLFEGDEAQVRQDHQEQLQMCDVVIIYCGNIQEPWLRTKLGDLRKIYGYGRSKPMLAKGIYMGEPHTPQKQRWCRTREAQLITNVKELELFVAQLIQGGQR</sequence>
<organism evidence="2 3">
    <name type="scientific">Brasilonema octagenarum UFV-OR1</name>
    <dbReference type="NCBI Taxonomy" id="417115"/>
    <lineage>
        <taxon>Bacteria</taxon>
        <taxon>Bacillati</taxon>
        <taxon>Cyanobacteriota</taxon>
        <taxon>Cyanophyceae</taxon>
        <taxon>Nostocales</taxon>
        <taxon>Scytonemataceae</taxon>
        <taxon>Brasilonema</taxon>
        <taxon>Octagenarum group</taxon>
    </lineage>
</organism>
<dbReference type="SUPFAM" id="SSF52200">
    <property type="entry name" value="Toll/Interleukin receptor TIR domain"/>
    <property type="match status" value="1"/>
</dbReference>
<evidence type="ECO:0000313" key="2">
    <source>
        <dbReference type="EMBL" id="NMF64374.1"/>
    </source>
</evidence>
<gene>
    <name evidence="2" type="ORF">DP115_16985</name>
</gene>
<protein>
    <recommendedName>
        <fullName evidence="1">TIR domain-containing protein</fullName>
    </recommendedName>
</protein>
<dbReference type="Proteomes" id="UP000762253">
    <property type="component" value="Unassembled WGS sequence"/>
</dbReference>
<dbReference type="Gene3D" id="3.40.50.10140">
    <property type="entry name" value="Toll/interleukin-1 receptor homology (TIR) domain"/>
    <property type="match status" value="1"/>
</dbReference>
<name>A0ABX1MC52_9CYAN</name>
<dbReference type="InterPro" id="IPR000157">
    <property type="entry name" value="TIR_dom"/>
</dbReference>
<accession>A0ABX1MC52</accession>
<feature type="domain" description="TIR" evidence="1">
    <location>
        <begin position="3"/>
        <end position="177"/>
    </location>
</feature>
<dbReference type="RefSeq" id="WP_169265954.1">
    <property type="nucleotide sequence ID" value="NZ_QMEC01000063.1"/>
</dbReference>
<keyword evidence="3" id="KW-1185">Reference proteome</keyword>
<dbReference type="PROSITE" id="PS50104">
    <property type="entry name" value="TIR"/>
    <property type="match status" value="1"/>
</dbReference>
<evidence type="ECO:0000313" key="3">
    <source>
        <dbReference type="Proteomes" id="UP000762253"/>
    </source>
</evidence>
<comment type="caution">
    <text evidence="2">The sequence shown here is derived from an EMBL/GenBank/DDBJ whole genome shotgun (WGS) entry which is preliminary data.</text>
</comment>
<dbReference type="EMBL" id="QMEC01000063">
    <property type="protein sequence ID" value="NMF64374.1"/>
    <property type="molecule type" value="Genomic_DNA"/>
</dbReference>
<evidence type="ECO:0000259" key="1">
    <source>
        <dbReference type="PROSITE" id="PS50104"/>
    </source>
</evidence>
<reference evidence="2 3" key="1">
    <citation type="submission" date="2018-06" db="EMBL/GenBank/DDBJ databases">
        <title>Comparative genomics of Brasilonema spp. strains.</title>
        <authorList>
            <person name="Alvarenga D.O."/>
            <person name="Fiore M.F."/>
            <person name="Varani A.M."/>
        </authorList>
    </citation>
    <scope>NUCLEOTIDE SEQUENCE [LARGE SCALE GENOMIC DNA]</scope>
    <source>
        <strain evidence="2 3">UFV-OR1</strain>
    </source>
</reference>
<dbReference type="InterPro" id="IPR035897">
    <property type="entry name" value="Toll_tir_struct_dom_sf"/>
</dbReference>